<evidence type="ECO:0000313" key="2">
    <source>
        <dbReference type="WBParaSite" id="MBELARI_LOCUS17267"/>
    </source>
</evidence>
<protein>
    <submittedName>
        <fullName evidence="2">Uncharacterized protein</fullName>
    </submittedName>
</protein>
<organism evidence="1 2">
    <name type="scientific">Mesorhabditis belari</name>
    <dbReference type="NCBI Taxonomy" id="2138241"/>
    <lineage>
        <taxon>Eukaryota</taxon>
        <taxon>Metazoa</taxon>
        <taxon>Ecdysozoa</taxon>
        <taxon>Nematoda</taxon>
        <taxon>Chromadorea</taxon>
        <taxon>Rhabditida</taxon>
        <taxon>Rhabditina</taxon>
        <taxon>Rhabditomorpha</taxon>
        <taxon>Rhabditoidea</taxon>
        <taxon>Rhabditidae</taxon>
        <taxon>Mesorhabditinae</taxon>
        <taxon>Mesorhabditis</taxon>
    </lineage>
</organism>
<evidence type="ECO:0000313" key="1">
    <source>
        <dbReference type="Proteomes" id="UP000887575"/>
    </source>
</evidence>
<name>A0AAF3ETY2_9BILA</name>
<keyword evidence="1" id="KW-1185">Reference proteome</keyword>
<reference evidence="2" key="1">
    <citation type="submission" date="2024-02" db="UniProtKB">
        <authorList>
            <consortium name="WormBaseParasite"/>
        </authorList>
    </citation>
    <scope>IDENTIFICATION</scope>
</reference>
<dbReference type="Proteomes" id="UP000887575">
    <property type="component" value="Unassembled WGS sequence"/>
</dbReference>
<dbReference type="AlphaFoldDB" id="A0AAF3ETY2"/>
<accession>A0AAF3ETY2</accession>
<dbReference type="WBParaSite" id="MBELARI_LOCUS17267">
    <property type="protein sequence ID" value="MBELARI_LOCUS17267"/>
    <property type="gene ID" value="MBELARI_LOCUS17267"/>
</dbReference>
<proteinExistence type="predicted"/>
<sequence>MAKKYIFWPNGSCTSESGEMLHPTEDFTPLMLEKLDTDYAYYYDCSFQRVKVREGKVGGACRSPRPAETESAELVGVRGPLKRFDVAVRLSVETEHLRSVSELKDGKLT</sequence>